<evidence type="ECO:0000256" key="1">
    <source>
        <dbReference type="SAM" id="Coils"/>
    </source>
</evidence>
<dbReference type="PANTHER" id="PTHR33598:SF10">
    <property type="entry name" value="SEED MATURATION-LIKE PROTEIN"/>
    <property type="match status" value="1"/>
</dbReference>
<name>A0A6P5FCF7_ANACO</name>
<sequence length="400" mass="44368">MSRHLRAFSPPHLSPPPTPRPMAAAPRALALSRSRQHHHHSPLFPPPQRPALFSYPRLLPLRRTPIHRRNPSLLLLPLSPSEPLLCCVVSGGGGGGGLADEFVSLRRQGGGAASRREFAALRDVLLRIEPLDTAVVGKGVSAPARDSMKRTISDMLGLLPSAQFDIWIRVSKERLHDILRSSIITGYTLWNAEYRMLLTKNFESSNGSREATAGSGDSFVAPDPANKDRKGAKELQDAYSGDELISRESLGDLSPAALSYIKQLESELVSVEKELGAQNKEKMKLERSKENNNDLLKYLRSLHPEMVCELSQPSSVEIEEIIRRLVQCTLQKTFDGGDQRLSQYSSILKAGSDHSCFVNQSMVCTSRDHLAKLLYWCMLLGHHLRGLEYRLQLSCVVGLV</sequence>
<feature type="coiled-coil region" evidence="1">
    <location>
        <begin position="261"/>
        <end position="288"/>
    </location>
</feature>
<dbReference type="PANTHER" id="PTHR33598">
    <property type="entry name" value="OS02G0833400 PROTEIN"/>
    <property type="match status" value="1"/>
</dbReference>
<evidence type="ECO:0000313" key="3">
    <source>
        <dbReference type="Proteomes" id="UP000515123"/>
    </source>
</evidence>
<feature type="compositionally biased region" description="Basic and acidic residues" evidence="2">
    <location>
        <begin position="225"/>
        <end position="234"/>
    </location>
</feature>
<dbReference type="Proteomes" id="UP000515123">
    <property type="component" value="Linkage group 6"/>
</dbReference>
<dbReference type="OrthoDB" id="4115at2759"/>
<feature type="region of interest" description="Disordered" evidence="2">
    <location>
        <begin position="205"/>
        <end position="234"/>
    </location>
</feature>
<proteinExistence type="predicted"/>
<keyword evidence="3" id="KW-1185">Reference proteome</keyword>
<dbReference type="InterPro" id="IPR008479">
    <property type="entry name" value="DUF760"/>
</dbReference>
<organism evidence="3 4">
    <name type="scientific">Ananas comosus</name>
    <name type="common">Pineapple</name>
    <name type="synonym">Ananas ananas</name>
    <dbReference type="NCBI Taxonomy" id="4615"/>
    <lineage>
        <taxon>Eukaryota</taxon>
        <taxon>Viridiplantae</taxon>
        <taxon>Streptophyta</taxon>
        <taxon>Embryophyta</taxon>
        <taxon>Tracheophyta</taxon>
        <taxon>Spermatophyta</taxon>
        <taxon>Magnoliopsida</taxon>
        <taxon>Liliopsida</taxon>
        <taxon>Poales</taxon>
        <taxon>Bromeliaceae</taxon>
        <taxon>Bromelioideae</taxon>
        <taxon>Ananas</taxon>
    </lineage>
</organism>
<evidence type="ECO:0000256" key="2">
    <source>
        <dbReference type="SAM" id="MobiDB-lite"/>
    </source>
</evidence>
<keyword evidence="1" id="KW-0175">Coiled coil</keyword>
<feature type="compositionally biased region" description="Low complexity" evidence="2">
    <location>
        <begin position="21"/>
        <end position="33"/>
    </location>
</feature>
<protein>
    <submittedName>
        <fullName evidence="4">Uncharacterized protein LOC109711995</fullName>
    </submittedName>
</protein>
<dbReference type="AlphaFoldDB" id="A0A6P5FCF7"/>
<gene>
    <name evidence="4" type="primary">LOC109711995</name>
</gene>
<dbReference type="Pfam" id="PF05542">
    <property type="entry name" value="DUF760"/>
    <property type="match status" value="2"/>
</dbReference>
<accession>A0A6P5FCF7</accession>
<reference evidence="4" key="2">
    <citation type="submission" date="2025-08" db="UniProtKB">
        <authorList>
            <consortium name="RefSeq"/>
        </authorList>
    </citation>
    <scope>IDENTIFICATION</scope>
    <source>
        <tissue evidence="4">Leaf</tissue>
    </source>
</reference>
<evidence type="ECO:0000313" key="4">
    <source>
        <dbReference type="RefSeq" id="XP_020090985.1"/>
    </source>
</evidence>
<dbReference type="RefSeq" id="XP_020090985.1">
    <property type="nucleotide sequence ID" value="XM_020235396.1"/>
</dbReference>
<dbReference type="GeneID" id="109711995"/>
<feature type="region of interest" description="Disordered" evidence="2">
    <location>
        <begin position="1"/>
        <end position="48"/>
    </location>
</feature>
<reference evidence="3" key="1">
    <citation type="journal article" date="2015" name="Nat. Genet.">
        <title>The pineapple genome and the evolution of CAM photosynthesis.</title>
        <authorList>
            <person name="Ming R."/>
            <person name="VanBuren R."/>
            <person name="Wai C.M."/>
            <person name="Tang H."/>
            <person name="Schatz M.C."/>
            <person name="Bowers J.E."/>
            <person name="Lyons E."/>
            <person name="Wang M.L."/>
            <person name="Chen J."/>
            <person name="Biggers E."/>
            <person name="Zhang J."/>
            <person name="Huang L."/>
            <person name="Zhang L."/>
            <person name="Miao W."/>
            <person name="Zhang J."/>
            <person name="Ye Z."/>
            <person name="Miao C."/>
            <person name="Lin Z."/>
            <person name="Wang H."/>
            <person name="Zhou H."/>
            <person name="Yim W.C."/>
            <person name="Priest H.D."/>
            <person name="Zheng C."/>
            <person name="Woodhouse M."/>
            <person name="Edger P.P."/>
            <person name="Guyot R."/>
            <person name="Guo H.B."/>
            <person name="Guo H."/>
            <person name="Zheng G."/>
            <person name="Singh R."/>
            <person name="Sharma A."/>
            <person name="Min X."/>
            <person name="Zheng Y."/>
            <person name="Lee H."/>
            <person name="Gurtowski J."/>
            <person name="Sedlazeck F.J."/>
            <person name="Harkess A."/>
            <person name="McKain M.R."/>
            <person name="Liao Z."/>
            <person name="Fang J."/>
            <person name="Liu J."/>
            <person name="Zhang X."/>
            <person name="Zhang Q."/>
            <person name="Hu W."/>
            <person name="Qin Y."/>
            <person name="Wang K."/>
            <person name="Chen L.Y."/>
            <person name="Shirley N."/>
            <person name="Lin Y.R."/>
            <person name="Liu L.Y."/>
            <person name="Hernandez A.G."/>
            <person name="Wright C.L."/>
            <person name="Bulone V."/>
            <person name="Tuskan G.A."/>
            <person name="Heath K."/>
            <person name="Zee F."/>
            <person name="Moore P.H."/>
            <person name="Sunkar R."/>
            <person name="Leebens-Mack J.H."/>
            <person name="Mockler T."/>
            <person name="Bennetzen J.L."/>
            <person name="Freeling M."/>
            <person name="Sankoff D."/>
            <person name="Paterson A.H."/>
            <person name="Zhu X."/>
            <person name="Yang X."/>
            <person name="Smith J.A."/>
            <person name="Cushman J.C."/>
            <person name="Paull R.E."/>
            <person name="Yu Q."/>
        </authorList>
    </citation>
    <scope>NUCLEOTIDE SEQUENCE [LARGE SCALE GENOMIC DNA]</scope>
    <source>
        <strain evidence="3">cv. F153</strain>
    </source>
</reference>